<sequence length="66" mass="7014">MEGFLDSLVVEIFKIFKAGGDHTPKAKPNGKTSPTTVLWDSKKKGVQQDGVHGKALGFVQADACPS</sequence>
<dbReference type="EMBL" id="JADCNM010000001">
    <property type="protein sequence ID" value="KAG0503891.1"/>
    <property type="molecule type" value="Genomic_DNA"/>
</dbReference>
<dbReference type="Proteomes" id="UP000636800">
    <property type="component" value="Chromosome 1"/>
</dbReference>
<name>A0A835VP50_VANPL</name>
<organism evidence="2 4">
    <name type="scientific">Vanilla planifolia</name>
    <name type="common">Vanilla</name>
    <dbReference type="NCBI Taxonomy" id="51239"/>
    <lineage>
        <taxon>Eukaryota</taxon>
        <taxon>Viridiplantae</taxon>
        <taxon>Streptophyta</taxon>
        <taxon>Embryophyta</taxon>
        <taxon>Tracheophyta</taxon>
        <taxon>Spermatophyta</taxon>
        <taxon>Magnoliopsida</taxon>
        <taxon>Liliopsida</taxon>
        <taxon>Asparagales</taxon>
        <taxon>Orchidaceae</taxon>
        <taxon>Vanilloideae</taxon>
        <taxon>Vanilleae</taxon>
        <taxon>Vanilla</taxon>
    </lineage>
</organism>
<comment type="caution">
    <text evidence="2">The sequence shown here is derived from an EMBL/GenBank/DDBJ whole genome shotgun (WGS) entry which is preliminary data.</text>
</comment>
<gene>
    <name evidence="2" type="ORF">HPP92_003963</name>
    <name evidence="1" type="ORF">HPP92_004379</name>
</gene>
<evidence type="ECO:0000313" key="1">
    <source>
        <dbReference type="EMBL" id="KAG0499688.1"/>
    </source>
</evidence>
<keyword evidence="3" id="KW-1185">Reference proteome</keyword>
<dbReference type="Proteomes" id="UP000639772">
    <property type="component" value="Chromosome 1"/>
</dbReference>
<protein>
    <submittedName>
        <fullName evidence="2">Uncharacterized protein</fullName>
    </submittedName>
</protein>
<evidence type="ECO:0000313" key="2">
    <source>
        <dbReference type="EMBL" id="KAG0503891.1"/>
    </source>
</evidence>
<evidence type="ECO:0000313" key="3">
    <source>
        <dbReference type="Proteomes" id="UP000636800"/>
    </source>
</evidence>
<evidence type="ECO:0000313" key="4">
    <source>
        <dbReference type="Proteomes" id="UP000639772"/>
    </source>
</evidence>
<reference evidence="3 4" key="1">
    <citation type="journal article" date="2020" name="Nat. Food">
        <title>A phased Vanilla planifolia genome enables genetic improvement of flavour and production.</title>
        <authorList>
            <person name="Hasing T."/>
            <person name="Tang H."/>
            <person name="Brym M."/>
            <person name="Khazi F."/>
            <person name="Huang T."/>
            <person name="Chambers A.H."/>
        </authorList>
    </citation>
    <scope>NUCLEOTIDE SEQUENCE [LARGE SCALE GENOMIC DNA]</scope>
    <source>
        <tissue evidence="2">Leaf</tissue>
    </source>
</reference>
<accession>A0A835VP50</accession>
<proteinExistence type="predicted"/>
<dbReference type="EMBL" id="JADCNL010000001">
    <property type="protein sequence ID" value="KAG0499688.1"/>
    <property type="molecule type" value="Genomic_DNA"/>
</dbReference>
<dbReference type="AlphaFoldDB" id="A0A835VP50"/>